<dbReference type="SUPFAM" id="SSF53448">
    <property type="entry name" value="Nucleotide-diphospho-sugar transferases"/>
    <property type="match status" value="1"/>
</dbReference>
<evidence type="ECO:0000256" key="1">
    <source>
        <dbReference type="ARBA" id="ARBA00006739"/>
    </source>
</evidence>
<dbReference type="AlphaFoldDB" id="A0A370Q857"/>
<dbReference type="Gene3D" id="3.90.550.10">
    <property type="entry name" value="Spore Coat Polysaccharide Biosynthesis Protein SpsA, Chain A"/>
    <property type="match status" value="1"/>
</dbReference>
<accession>A0A370Q857</accession>
<comment type="similarity">
    <text evidence="1">Belongs to the glycosyltransferase 2 family.</text>
</comment>
<dbReference type="OrthoDB" id="7665907at2"/>
<dbReference type="InterPro" id="IPR001173">
    <property type="entry name" value="Glyco_trans_2-like"/>
</dbReference>
<evidence type="ECO:0000256" key="2">
    <source>
        <dbReference type="ARBA" id="ARBA00022676"/>
    </source>
</evidence>
<dbReference type="EMBL" id="QRAP01000013">
    <property type="protein sequence ID" value="RDK84552.1"/>
    <property type="molecule type" value="Genomic_DNA"/>
</dbReference>
<name>A0A370Q857_9GAMM</name>
<dbReference type="RefSeq" id="WP_115460205.1">
    <property type="nucleotide sequence ID" value="NZ_QRAP01000013.1"/>
</dbReference>
<dbReference type="Proteomes" id="UP000254848">
    <property type="component" value="Unassembled WGS sequence"/>
</dbReference>
<dbReference type="InterPro" id="IPR029044">
    <property type="entry name" value="Nucleotide-diphossugar_trans"/>
</dbReference>
<gene>
    <name evidence="5" type="ORF">C8D90_11325</name>
</gene>
<comment type="caution">
    <text evidence="5">The sequence shown here is derived from an EMBL/GenBank/DDBJ whole genome shotgun (WGS) entry which is preliminary data.</text>
</comment>
<evidence type="ECO:0000313" key="6">
    <source>
        <dbReference type="Proteomes" id="UP000254848"/>
    </source>
</evidence>
<keyword evidence="6" id="KW-1185">Reference proteome</keyword>
<dbReference type="PANTHER" id="PTHR43179">
    <property type="entry name" value="RHAMNOSYLTRANSFERASE WBBL"/>
    <property type="match status" value="1"/>
</dbReference>
<dbReference type="Pfam" id="PF00535">
    <property type="entry name" value="Glycos_transf_2"/>
    <property type="match status" value="1"/>
</dbReference>
<sequence>MNVVALIVTFNRLEKLRTCLAVTLGMGFRSVVVVDNASGDGTGDWLAGLRDERLHCLTLDSNIGGAGGFKKGAEYITHHLNCDWVVFYDDDAYPDANLLSILPGLSDTHQVFCCRVTDPHGNICRMNLPFRHLPHSLADHIRYALKPADFIPAPDTPSLVETVSFVGVIFSRSVLAEHWHAIHDELFLYYDDLYFGYYLTQSGINIRYSPEITFVHDISLAGRDIRPQWKVYYLIRNLLLSRRCFKERPPFSWPSIGFRVIKYCWLKGQSGKRAYVAYLWRGIVDGLRQRSGMRH</sequence>
<proteinExistence type="inferred from homology"/>
<keyword evidence="2" id="KW-0328">Glycosyltransferase</keyword>
<dbReference type="GO" id="GO:0016757">
    <property type="term" value="F:glycosyltransferase activity"/>
    <property type="evidence" value="ECO:0007669"/>
    <property type="project" value="UniProtKB-KW"/>
</dbReference>
<evidence type="ECO:0000313" key="5">
    <source>
        <dbReference type="EMBL" id="RDK84552.1"/>
    </source>
</evidence>
<reference evidence="5 6" key="1">
    <citation type="submission" date="2018-07" db="EMBL/GenBank/DDBJ databases">
        <title>Genomic Encyclopedia of Type Strains, Phase IV (KMG-IV): sequencing the most valuable type-strain genomes for metagenomic binning, comparative biology and taxonomic classification.</title>
        <authorList>
            <person name="Goeker M."/>
        </authorList>
    </citation>
    <scope>NUCLEOTIDE SEQUENCE [LARGE SCALE GENOMIC DNA]</scope>
    <source>
        <strain evidence="5 6">DSM 103736</strain>
    </source>
</reference>
<keyword evidence="3" id="KW-0808">Transferase</keyword>
<protein>
    <recommendedName>
        <fullName evidence="4">Glycosyltransferase 2-like domain-containing protein</fullName>
    </recommendedName>
</protein>
<feature type="domain" description="Glycosyltransferase 2-like" evidence="4">
    <location>
        <begin position="6"/>
        <end position="121"/>
    </location>
</feature>
<evidence type="ECO:0000256" key="3">
    <source>
        <dbReference type="ARBA" id="ARBA00022679"/>
    </source>
</evidence>
<organism evidence="5 6">
    <name type="scientific">Enterobacillus tribolii</name>
    <dbReference type="NCBI Taxonomy" id="1487935"/>
    <lineage>
        <taxon>Bacteria</taxon>
        <taxon>Pseudomonadati</taxon>
        <taxon>Pseudomonadota</taxon>
        <taxon>Gammaproteobacteria</taxon>
        <taxon>Enterobacterales</taxon>
        <taxon>Hafniaceae</taxon>
        <taxon>Enterobacillus</taxon>
    </lineage>
</organism>
<evidence type="ECO:0000259" key="4">
    <source>
        <dbReference type="Pfam" id="PF00535"/>
    </source>
</evidence>
<dbReference type="PANTHER" id="PTHR43179:SF12">
    <property type="entry name" value="GALACTOFURANOSYLTRANSFERASE GLFT2"/>
    <property type="match status" value="1"/>
</dbReference>